<dbReference type="OrthoDB" id="581198at2"/>
<evidence type="ECO:0008006" key="5">
    <source>
        <dbReference type="Google" id="ProtNLM"/>
    </source>
</evidence>
<evidence type="ECO:0000313" key="4">
    <source>
        <dbReference type="Proteomes" id="UP000219440"/>
    </source>
</evidence>
<feature type="transmembrane region" description="Helical" evidence="2">
    <location>
        <begin position="191"/>
        <end position="216"/>
    </location>
</feature>
<feature type="compositionally biased region" description="Basic residues" evidence="1">
    <location>
        <begin position="419"/>
        <end position="429"/>
    </location>
</feature>
<protein>
    <recommendedName>
        <fullName evidence="5">DUF2029 domain-containing protein</fullName>
    </recommendedName>
</protein>
<feature type="transmembrane region" description="Helical" evidence="2">
    <location>
        <begin position="265"/>
        <end position="292"/>
    </location>
</feature>
<feature type="transmembrane region" description="Helical" evidence="2">
    <location>
        <begin position="324"/>
        <end position="341"/>
    </location>
</feature>
<reference evidence="3 4" key="1">
    <citation type="submission" date="2017-09" db="EMBL/GenBank/DDBJ databases">
        <authorList>
            <person name="Ehlers B."/>
            <person name="Leendertz F.H."/>
        </authorList>
    </citation>
    <scope>NUCLEOTIDE SEQUENCE [LARGE SCALE GENOMIC DNA]</scope>
    <source>
        <strain evidence="3 4">CGMCC 1.05381</strain>
    </source>
</reference>
<keyword evidence="2" id="KW-0472">Membrane</keyword>
<organism evidence="3 4">
    <name type="scientific">Salinibacterium xinjiangense</name>
    <dbReference type="NCBI Taxonomy" id="386302"/>
    <lineage>
        <taxon>Bacteria</taxon>
        <taxon>Bacillati</taxon>
        <taxon>Actinomycetota</taxon>
        <taxon>Actinomycetes</taxon>
        <taxon>Micrococcales</taxon>
        <taxon>Microbacteriaceae</taxon>
        <taxon>Salinibacterium</taxon>
    </lineage>
</organism>
<feature type="transmembrane region" description="Helical" evidence="2">
    <location>
        <begin position="120"/>
        <end position="153"/>
    </location>
</feature>
<feature type="transmembrane region" description="Helical" evidence="2">
    <location>
        <begin position="376"/>
        <end position="398"/>
    </location>
</feature>
<feature type="transmembrane region" description="Helical" evidence="2">
    <location>
        <begin position="159"/>
        <end position="184"/>
    </location>
</feature>
<gene>
    <name evidence="3" type="ORF">SAMN06296378_1475</name>
</gene>
<feature type="transmembrane region" description="Helical" evidence="2">
    <location>
        <begin position="236"/>
        <end position="253"/>
    </location>
</feature>
<feature type="transmembrane region" description="Helical" evidence="2">
    <location>
        <begin position="20"/>
        <end position="40"/>
    </location>
</feature>
<feature type="transmembrane region" description="Helical" evidence="2">
    <location>
        <begin position="347"/>
        <end position="364"/>
    </location>
</feature>
<proteinExistence type="predicted"/>
<name>A0A2C8ZJB2_9MICO</name>
<feature type="transmembrane region" description="Helical" evidence="2">
    <location>
        <begin position="61"/>
        <end position="87"/>
    </location>
</feature>
<evidence type="ECO:0000256" key="2">
    <source>
        <dbReference type="SAM" id="Phobius"/>
    </source>
</evidence>
<feature type="transmembrane region" description="Helical" evidence="2">
    <location>
        <begin position="93"/>
        <end position="113"/>
    </location>
</feature>
<dbReference type="EMBL" id="OCST01000003">
    <property type="protein sequence ID" value="SOE64951.1"/>
    <property type="molecule type" value="Genomic_DNA"/>
</dbReference>
<dbReference type="AlphaFoldDB" id="A0A2C8ZJB2"/>
<evidence type="ECO:0000313" key="3">
    <source>
        <dbReference type="EMBL" id="SOE64951.1"/>
    </source>
</evidence>
<dbReference type="Proteomes" id="UP000219440">
    <property type="component" value="Unassembled WGS sequence"/>
</dbReference>
<accession>A0A2C8ZJB2</accession>
<evidence type="ECO:0000256" key="1">
    <source>
        <dbReference type="SAM" id="MobiDB-lite"/>
    </source>
</evidence>
<dbReference type="RefSeq" id="WP_097060592.1">
    <property type="nucleotide sequence ID" value="NZ_BMLC01000001.1"/>
</dbReference>
<sequence>MMDATPRPRVGNRILGSRPAAWLAFALVHGWLAWVCLYGRHDGMNDVSVVYRQWVEQALDAGIVIGIDTAWVYPILAIVPMLVAAVFGTTHYVAVWVALVVVVNAVAFAFAVTSARIRAAWWWLVFLVALGPIALARIDAITVSLGIIGALLLATRPRAAGTVLAIAAWVKVWPAVLIAAAIVTMRSRGRILFSGVVVSAIVITVALVLGSGARVFSFITEQTGRGLQVEAPVTTFWLWAAFAGQPGASVYFDRQIITYQVTGTGVDVAAAVMTPLLVVVVAVILVLGFRAVRGGAPAAQVLASLSLALVVALIAVNKVGSPQFIGWIAVPIVLGLVTHGASFRTPAVLALVIAGLTQVIYPYLYGSLIELQPLMLVALTVRNILEFVLLGWAVAALVRWGHPQSGDPHPDLPQSQHPQSKHPQSKVVS</sequence>
<keyword evidence="4" id="KW-1185">Reference proteome</keyword>
<feature type="region of interest" description="Disordered" evidence="1">
    <location>
        <begin position="405"/>
        <end position="429"/>
    </location>
</feature>
<feature type="transmembrane region" description="Helical" evidence="2">
    <location>
        <begin position="298"/>
        <end position="317"/>
    </location>
</feature>
<keyword evidence="2" id="KW-1133">Transmembrane helix</keyword>
<keyword evidence="2" id="KW-0812">Transmembrane</keyword>